<evidence type="ECO:0000313" key="1">
    <source>
        <dbReference type="EMBL" id="KAI3687425.1"/>
    </source>
</evidence>
<gene>
    <name evidence="1" type="ORF">L1987_81121</name>
</gene>
<accession>A0ACB8YPK5</accession>
<comment type="caution">
    <text evidence="1">The sequence shown here is derived from an EMBL/GenBank/DDBJ whole genome shotgun (WGS) entry which is preliminary data.</text>
</comment>
<proteinExistence type="predicted"/>
<reference evidence="2" key="1">
    <citation type="journal article" date="2022" name="Mol. Ecol. Resour.">
        <title>The genomes of chicory, endive, great burdock and yacon provide insights into Asteraceae palaeo-polyploidization history and plant inulin production.</title>
        <authorList>
            <person name="Fan W."/>
            <person name="Wang S."/>
            <person name="Wang H."/>
            <person name="Wang A."/>
            <person name="Jiang F."/>
            <person name="Liu H."/>
            <person name="Zhao H."/>
            <person name="Xu D."/>
            <person name="Zhang Y."/>
        </authorList>
    </citation>
    <scope>NUCLEOTIDE SEQUENCE [LARGE SCALE GENOMIC DNA]</scope>
    <source>
        <strain evidence="2">cv. Yunnan</strain>
    </source>
</reference>
<dbReference type="Proteomes" id="UP001056120">
    <property type="component" value="Linkage Group LG27"/>
</dbReference>
<reference evidence="1 2" key="2">
    <citation type="journal article" date="2022" name="Mol. Ecol. Resour.">
        <title>The genomes of chicory, endive, great burdock and yacon provide insights into Asteraceae paleo-polyploidization history and plant inulin production.</title>
        <authorList>
            <person name="Fan W."/>
            <person name="Wang S."/>
            <person name="Wang H."/>
            <person name="Wang A."/>
            <person name="Jiang F."/>
            <person name="Liu H."/>
            <person name="Zhao H."/>
            <person name="Xu D."/>
            <person name="Zhang Y."/>
        </authorList>
    </citation>
    <scope>NUCLEOTIDE SEQUENCE [LARGE SCALE GENOMIC DNA]</scope>
    <source>
        <strain evidence="2">cv. Yunnan</strain>
        <tissue evidence="1">Leaves</tissue>
    </source>
</reference>
<evidence type="ECO:0000313" key="2">
    <source>
        <dbReference type="Proteomes" id="UP001056120"/>
    </source>
</evidence>
<organism evidence="1 2">
    <name type="scientific">Smallanthus sonchifolius</name>
    <dbReference type="NCBI Taxonomy" id="185202"/>
    <lineage>
        <taxon>Eukaryota</taxon>
        <taxon>Viridiplantae</taxon>
        <taxon>Streptophyta</taxon>
        <taxon>Embryophyta</taxon>
        <taxon>Tracheophyta</taxon>
        <taxon>Spermatophyta</taxon>
        <taxon>Magnoliopsida</taxon>
        <taxon>eudicotyledons</taxon>
        <taxon>Gunneridae</taxon>
        <taxon>Pentapetalae</taxon>
        <taxon>asterids</taxon>
        <taxon>campanulids</taxon>
        <taxon>Asterales</taxon>
        <taxon>Asteraceae</taxon>
        <taxon>Asteroideae</taxon>
        <taxon>Heliantheae alliance</taxon>
        <taxon>Millerieae</taxon>
        <taxon>Smallanthus</taxon>
    </lineage>
</organism>
<name>A0ACB8YPK5_9ASTR</name>
<protein>
    <submittedName>
        <fullName evidence="1">Uncharacterized protein</fullName>
    </submittedName>
</protein>
<sequence>MELFYLIVFGGLAVVVATMELSKNNKDRINTSSAFNSFKNNYLFRGFEQQWLSITFSKAIFLGNGLVAILAGLFGNLLVGTLALGPVAPFDAASIFLAIGMAVILSSWTENYCDPSESKDLMTQFRGAAVAIASDEKIALLGSIQSHFEGSMYTFVFLWTPALSPNGEDIPHGFIFATFMLSSMLGSSLASRLLARAIVKVESYMQIVFIISSASLLLPVITSVDAFPIVVMFGMCSAFLFIASMLQRRLLGVAERSITVFDHQWRKRWLVRGYTVVVTVEIMLPFMMISFLKLFRGEMVEPFCSLMQ</sequence>
<keyword evidence="2" id="KW-1185">Reference proteome</keyword>
<dbReference type="EMBL" id="CM042044">
    <property type="protein sequence ID" value="KAI3687425.1"/>
    <property type="molecule type" value="Genomic_DNA"/>
</dbReference>